<dbReference type="Proteomes" id="UP000886381">
    <property type="component" value="Unassembled WGS sequence"/>
</dbReference>
<proteinExistence type="predicted"/>
<evidence type="ECO:0000256" key="1">
    <source>
        <dbReference type="SAM" id="Coils"/>
    </source>
</evidence>
<dbReference type="EMBL" id="DRDR01000017">
    <property type="protein sequence ID" value="HDL59893.1"/>
    <property type="molecule type" value="Genomic_DNA"/>
</dbReference>
<gene>
    <name evidence="2" type="ORF">ENH14_00390</name>
</gene>
<sequence>MTDSNTFIGEWEQITGYPEQYELPVIYRGRKFKLLIHRRLSKTYSLLLIEKYILDELFENNGLKIEDLEEAKKKAIEIGIPRIKYIVDYPYDWKCEKLKKSIKNYLDSLSKDSKSILRDLRDLREILVDYIETFQKTEQYKRLLAETRKQAEEELKEIEMMIND</sequence>
<accession>A0A7V0LTD6</accession>
<reference evidence="2" key="1">
    <citation type="journal article" date="2020" name="mSystems">
        <title>Genome- and Community-Level Interaction Insights into Carbon Utilization and Element Cycling Functions of Hydrothermarchaeota in Hydrothermal Sediment.</title>
        <authorList>
            <person name="Zhou Z."/>
            <person name="Liu Y."/>
            <person name="Xu W."/>
            <person name="Pan J."/>
            <person name="Luo Z.H."/>
            <person name="Li M."/>
        </authorList>
    </citation>
    <scope>NUCLEOTIDE SEQUENCE [LARGE SCALE GENOMIC DNA]</scope>
    <source>
        <strain evidence="2">HyVt-28</strain>
    </source>
</reference>
<protein>
    <submittedName>
        <fullName evidence="2">Uncharacterized protein</fullName>
    </submittedName>
</protein>
<name>A0A7V0LTD6_UNCW3</name>
<keyword evidence="1" id="KW-0175">Coiled coil</keyword>
<organism evidence="2">
    <name type="scientific">candidate division WOR-3 bacterium</name>
    <dbReference type="NCBI Taxonomy" id="2052148"/>
    <lineage>
        <taxon>Bacteria</taxon>
        <taxon>Bacteria division WOR-3</taxon>
    </lineage>
</organism>
<feature type="coiled-coil region" evidence="1">
    <location>
        <begin position="137"/>
        <end position="164"/>
    </location>
</feature>
<dbReference type="AlphaFoldDB" id="A0A7V0LTD6"/>
<evidence type="ECO:0000313" key="2">
    <source>
        <dbReference type="EMBL" id="HDL59893.1"/>
    </source>
</evidence>
<comment type="caution">
    <text evidence="2">The sequence shown here is derived from an EMBL/GenBank/DDBJ whole genome shotgun (WGS) entry which is preliminary data.</text>
</comment>